<evidence type="ECO:0000313" key="7">
    <source>
        <dbReference type="Proteomes" id="UP000254956"/>
    </source>
</evidence>
<protein>
    <submittedName>
        <fullName evidence="6">Peptide ABC transporter ATPase</fullName>
        <ecNumber evidence="6">3.6.3.-</ecNumber>
    </submittedName>
</protein>
<keyword evidence="3" id="KW-0067">ATP-binding</keyword>
<sequence length="172" mass="20082">MLPIFQHAIESFNTHLTLAQSLAEPKKYYKSINSNIDLTLQHLMTQLNLDPELLQAKPYQLSGGQLQRFNILRTLMLQPEILICDEITSNLDVLLEQQMSNVLLNYYEETQHGMVIISHDMAFITATVERIVVMRDGEIVDDFHKKYLFSAERHPYTQQLLAVYDVEWRSKK</sequence>
<dbReference type="Pfam" id="PF00005">
    <property type="entry name" value="ABC_tran"/>
    <property type="match status" value="1"/>
</dbReference>
<dbReference type="STRING" id="1212545.SARL_00195"/>
<dbReference type="GO" id="GO:0005524">
    <property type="term" value="F:ATP binding"/>
    <property type="evidence" value="ECO:0007669"/>
    <property type="project" value="UniProtKB-KW"/>
</dbReference>
<proteinExistence type="predicted"/>
<reference evidence="5 8" key="2">
    <citation type="submission" date="2019-07" db="EMBL/GenBank/DDBJ databases">
        <title>Whole genome shotgun sequence of Staphylococcus arlettae NBRC 109765.</title>
        <authorList>
            <person name="Hosoyama A."/>
            <person name="Uohara A."/>
            <person name="Ohji S."/>
            <person name="Ichikawa N."/>
        </authorList>
    </citation>
    <scope>NUCLEOTIDE SEQUENCE [LARGE SCALE GENOMIC DNA]</scope>
    <source>
        <strain evidence="5 8">NBRC 109765</strain>
    </source>
</reference>
<dbReference type="Proteomes" id="UP000254956">
    <property type="component" value="Unassembled WGS sequence"/>
</dbReference>
<dbReference type="GO" id="GO:0016887">
    <property type="term" value="F:ATP hydrolysis activity"/>
    <property type="evidence" value="ECO:0007669"/>
    <property type="project" value="InterPro"/>
</dbReference>
<evidence type="ECO:0000313" key="6">
    <source>
        <dbReference type="EMBL" id="SUJ09711.1"/>
    </source>
</evidence>
<dbReference type="EC" id="3.6.3.-" evidence="6"/>
<evidence type="ECO:0000256" key="3">
    <source>
        <dbReference type="ARBA" id="ARBA00022840"/>
    </source>
</evidence>
<gene>
    <name evidence="6" type="primary">gsiA_1</name>
    <name evidence="6" type="ORF">NCTC12413_00373</name>
    <name evidence="5" type="ORF">SAR03_12520</name>
</gene>
<dbReference type="Gene3D" id="3.40.50.300">
    <property type="entry name" value="P-loop containing nucleotide triphosphate hydrolases"/>
    <property type="match status" value="1"/>
</dbReference>
<dbReference type="AlphaFoldDB" id="A0A380BZ06"/>
<dbReference type="EMBL" id="BKAV01000010">
    <property type="protein sequence ID" value="GEQ00215.1"/>
    <property type="molecule type" value="Genomic_DNA"/>
</dbReference>
<dbReference type="EMBL" id="UGZE01000001">
    <property type="protein sequence ID" value="SUJ09711.1"/>
    <property type="molecule type" value="Genomic_DNA"/>
</dbReference>
<organism evidence="6 7">
    <name type="scientific">Staphylococcus arlettae</name>
    <dbReference type="NCBI Taxonomy" id="29378"/>
    <lineage>
        <taxon>Bacteria</taxon>
        <taxon>Bacillati</taxon>
        <taxon>Bacillota</taxon>
        <taxon>Bacilli</taxon>
        <taxon>Bacillales</taxon>
        <taxon>Staphylococcaceae</taxon>
        <taxon>Staphylococcus</taxon>
    </lineage>
</organism>
<dbReference type="Proteomes" id="UP000321598">
    <property type="component" value="Unassembled WGS sequence"/>
</dbReference>
<evidence type="ECO:0000256" key="2">
    <source>
        <dbReference type="ARBA" id="ARBA00022741"/>
    </source>
</evidence>
<keyword evidence="1" id="KW-0813">Transport</keyword>
<dbReference type="InterPro" id="IPR027417">
    <property type="entry name" value="P-loop_NTPase"/>
</dbReference>
<dbReference type="InterPro" id="IPR050319">
    <property type="entry name" value="ABC_transp_ATP-bind"/>
</dbReference>
<evidence type="ECO:0000313" key="8">
    <source>
        <dbReference type="Proteomes" id="UP000321598"/>
    </source>
</evidence>
<evidence type="ECO:0000256" key="1">
    <source>
        <dbReference type="ARBA" id="ARBA00022448"/>
    </source>
</evidence>
<evidence type="ECO:0000259" key="4">
    <source>
        <dbReference type="Pfam" id="PF00005"/>
    </source>
</evidence>
<evidence type="ECO:0000313" key="5">
    <source>
        <dbReference type="EMBL" id="GEQ00215.1"/>
    </source>
</evidence>
<accession>A0A380BZ06</accession>
<dbReference type="PANTHER" id="PTHR43776">
    <property type="entry name" value="TRANSPORT ATP-BINDING PROTEIN"/>
    <property type="match status" value="1"/>
</dbReference>
<feature type="domain" description="ABC transporter" evidence="4">
    <location>
        <begin position="10"/>
        <end position="89"/>
    </location>
</feature>
<name>A0A380BZ06_9STAP</name>
<keyword evidence="2" id="KW-0547">Nucleotide-binding</keyword>
<dbReference type="SUPFAM" id="SSF52540">
    <property type="entry name" value="P-loop containing nucleoside triphosphate hydrolases"/>
    <property type="match status" value="1"/>
</dbReference>
<keyword evidence="8" id="KW-1185">Reference proteome</keyword>
<keyword evidence="6" id="KW-0378">Hydrolase</keyword>
<dbReference type="InterPro" id="IPR003439">
    <property type="entry name" value="ABC_transporter-like_ATP-bd"/>
</dbReference>
<reference evidence="6 7" key="1">
    <citation type="submission" date="2018-06" db="EMBL/GenBank/DDBJ databases">
        <authorList>
            <consortium name="Pathogen Informatics"/>
            <person name="Doyle S."/>
        </authorList>
    </citation>
    <scope>NUCLEOTIDE SEQUENCE [LARGE SCALE GENOMIC DNA]</scope>
    <source>
        <strain evidence="6 7">NCTC12413</strain>
    </source>
</reference>